<dbReference type="InterPro" id="IPR036390">
    <property type="entry name" value="WH_DNA-bd_sf"/>
</dbReference>
<dbReference type="Pfam" id="PF07702">
    <property type="entry name" value="UTRA"/>
    <property type="match status" value="1"/>
</dbReference>
<dbReference type="Gene3D" id="3.40.1410.10">
    <property type="entry name" value="Chorismate lyase-like"/>
    <property type="match status" value="1"/>
</dbReference>
<name>A0A370MWN2_9BURK</name>
<evidence type="ECO:0000256" key="2">
    <source>
        <dbReference type="ARBA" id="ARBA00023125"/>
    </source>
</evidence>
<dbReference type="RefSeq" id="WP_115109666.1">
    <property type="nucleotide sequence ID" value="NZ_QHKS01000051.1"/>
</dbReference>
<reference evidence="6" key="1">
    <citation type="submission" date="2018-05" db="EMBL/GenBank/DDBJ databases">
        <authorList>
            <person name="Feng T."/>
        </authorList>
    </citation>
    <scope>NUCLEOTIDE SEQUENCE [LARGE SCALE GENOMIC DNA]</scope>
    <source>
        <strain evidence="6">S27</strain>
    </source>
</reference>
<dbReference type="PRINTS" id="PR00035">
    <property type="entry name" value="HTHGNTR"/>
</dbReference>
<dbReference type="Proteomes" id="UP000254875">
    <property type="component" value="Unassembled WGS sequence"/>
</dbReference>
<dbReference type="PROSITE" id="PS50949">
    <property type="entry name" value="HTH_GNTR"/>
    <property type="match status" value="1"/>
</dbReference>
<gene>
    <name evidence="5" type="ORF">DLM46_37100</name>
</gene>
<dbReference type="InterPro" id="IPR050679">
    <property type="entry name" value="Bact_HTH_transcr_reg"/>
</dbReference>
<organism evidence="5 6">
    <name type="scientific">Paraburkholderia lacunae</name>
    <dbReference type="NCBI Taxonomy" id="2211104"/>
    <lineage>
        <taxon>Bacteria</taxon>
        <taxon>Pseudomonadati</taxon>
        <taxon>Pseudomonadota</taxon>
        <taxon>Betaproteobacteria</taxon>
        <taxon>Burkholderiales</taxon>
        <taxon>Burkholderiaceae</taxon>
        <taxon>Paraburkholderia</taxon>
    </lineage>
</organism>
<dbReference type="InterPro" id="IPR036388">
    <property type="entry name" value="WH-like_DNA-bd_sf"/>
</dbReference>
<comment type="caution">
    <text evidence="5">The sequence shown here is derived from an EMBL/GenBank/DDBJ whole genome shotgun (WGS) entry which is preliminary data.</text>
</comment>
<dbReference type="GO" id="GO:0003700">
    <property type="term" value="F:DNA-binding transcription factor activity"/>
    <property type="evidence" value="ECO:0007669"/>
    <property type="project" value="InterPro"/>
</dbReference>
<evidence type="ECO:0000313" key="6">
    <source>
        <dbReference type="Proteomes" id="UP000254875"/>
    </source>
</evidence>
<keyword evidence="6" id="KW-1185">Reference proteome</keyword>
<sequence length="243" mass="27216">MNRPHFADIARELTQAIASGRFPVGSYLPTELELRDQYKTSRHTVRAALHELQQLGFVSRRKNAGTRVESAQPKNDFRASLASIDDLVQFGSEHLRVVQSSEEIPAVGKLADVLRCEQGTRWLRVSSLRVDRDRKQPPVGWTDVYIDPAYLDIAETARAEPDTLISSLIEARYGRCVAEIQQNVQAVNVSPEMAARLQVEAGTAALEIVRRYLDSSGVAFEVSISIHPAERFSVSMRLRRSET</sequence>
<dbReference type="AlphaFoldDB" id="A0A370MWN2"/>
<dbReference type="OrthoDB" id="7363114at2"/>
<evidence type="ECO:0000256" key="1">
    <source>
        <dbReference type="ARBA" id="ARBA00023015"/>
    </source>
</evidence>
<evidence type="ECO:0000256" key="3">
    <source>
        <dbReference type="ARBA" id="ARBA00023163"/>
    </source>
</evidence>
<protein>
    <submittedName>
        <fullName evidence="5">GntR family transcriptional regulator</fullName>
    </submittedName>
</protein>
<evidence type="ECO:0000313" key="5">
    <source>
        <dbReference type="EMBL" id="RDJ97587.1"/>
    </source>
</evidence>
<dbReference type="EMBL" id="QHKS01000051">
    <property type="protein sequence ID" value="RDJ97587.1"/>
    <property type="molecule type" value="Genomic_DNA"/>
</dbReference>
<dbReference type="PANTHER" id="PTHR44846">
    <property type="entry name" value="MANNOSYL-D-GLYCERATE TRANSPORT/METABOLISM SYSTEM REPRESSOR MNGR-RELATED"/>
    <property type="match status" value="1"/>
</dbReference>
<dbReference type="GO" id="GO:0003677">
    <property type="term" value="F:DNA binding"/>
    <property type="evidence" value="ECO:0007669"/>
    <property type="project" value="UniProtKB-KW"/>
</dbReference>
<dbReference type="CDD" id="cd07377">
    <property type="entry name" value="WHTH_GntR"/>
    <property type="match status" value="1"/>
</dbReference>
<keyword evidence="1" id="KW-0805">Transcription regulation</keyword>
<evidence type="ECO:0000259" key="4">
    <source>
        <dbReference type="PROSITE" id="PS50949"/>
    </source>
</evidence>
<dbReference type="SUPFAM" id="SSF64288">
    <property type="entry name" value="Chorismate lyase-like"/>
    <property type="match status" value="1"/>
</dbReference>
<dbReference type="InterPro" id="IPR028978">
    <property type="entry name" value="Chorismate_lyase_/UTRA_dom_sf"/>
</dbReference>
<dbReference type="InterPro" id="IPR011663">
    <property type="entry name" value="UTRA"/>
</dbReference>
<proteinExistence type="predicted"/>
<feature type="domain" description="HTH gntR-type" evidence="4">
    <location>
        <begin position="3"/>
        <end position="71"/>
    </location>
</feature>
<dbReference type="Pfam" id="PF00392">
    <property type="entry name" value="GntR"/>
    <property type="match status" value="1"/>
</dbReference>
<accession>A0A370MWN2</accession>
<dbReference type="Gene3D" id="1.10.10.10">
    <property type="entry name" value="Winged helix-like DNA-binding domain superfamily/Winged helix DNA-binding domain"/>
    <property type="match status" value="1"/>
</dbReference>
<dbReference type="InterPro" id="IPR000524">
    <property type="entry name" value="Tscrpt_reg_HTH_GntR"/>
</dbReference>
<dbReference type="SMART" id="SM00345">
    <property type="entry name" value="HTH_GNTR"/>
    <property type="match status" value="1"/>
</dbReference>
<dbReference type="SMART" id="SM00866">
    <property type="entry name" value="UTRA"/>
    <property type="match status" value="1"/>
</dbReference>
<keyword evidence="2" id="KW-0238">DNA-binding</keyword>
<dbReference type="GO" id="GO:0045892">
    <property type="term" value="P:negative regulation of DNA-templated transcription"/>
    <property type="evidence" value="ECO:0007669"/>
    <property type="project" value="TreeGrafter"/>
</dbReference>
<dbReference type="PANTHER" id="PTHR44846:SF17">
    <property type="entry name" value="GNTR-FAMILY TRANSCRIPTIONAL REGULATOR"/>
    <property type="match status" value="1"/>
</dbReference>
<dbReference type="SUPFAM" id="SSF46785">
    <property type="entry name" value="Winged helix' DNA-binding domain"/>
    <property type="match status" value="1"/>
</dbReference>
<keyword evidence="3" id="KW-0804">Transcription</keyword>